<dbReference type="Pfam" id="PF00249">
    <property type="entry name" value="Myb_DNA-binding"/>
    <property type="match status" value="1"/>
</dbReference>
<organism evidence="7 8">
    <name type="scientific">Daucus carota subsp. sativus</name>
    <name type="common">Carrot</name>
    <dbReference type="NCBI Taxonomy" id="79200"/>
    <lineage>
        <taxon>Eukaryota</taxon>
        <taxon>Viridiplantae</taxon>
        <taxon>Streptophyta</taxon>
        <taxon>Embryophyta</taxon>
        <taxon>Tracheophyta</taxon>
        <taxon>Spermatophyta</taxon>
        <taxon>Magnoliopsida</taxon>
        <taxon>eudicotyledons</taxon>
        <taxon>Gunneridae</taxon>
        <taxon>Pentapetalae</taxon>
        <taxon>asterids</taxon>
        <taxon>campanulids</taxon>
        <taxon>Apiales</taxon>
        <taxon>Apiaceae</taxon>
        <taxon>Apioideae</taxon>
        <taxon>Scandiceae</taxon>
        <taxon>Daucinae</taxon>
        <taxon>Daucus</taxon>
        <taxon>Daucus sect. Daucus</taxon>
    </lineage>
</organism>
<keyword evidence="8" id="KW-1185">Reference proteome</keyword>
<dbReference type="AlphaFoldDB" id="A0AAF0WW50"/>
<dbReference type="InterPro" id="IPR001005">
    <property type="entry name" value="SANT/Myb"/>
</dbReference>
<name>A0AAF0WW50_DAUCS</name>
<gene>
    <name evidence="7" type="ORF">DCAR_0415341</name>
</gene>
<dbReference type="InterPro" id="IPR006447">
    <property type="entry name" value="Myb_dom_plants"/>
</dbReference>
<dbReference type="InterPro" id="IPR009057">
    <property type="entry name" value="Homeodomain-like_sf"/>
</dbReference>
<dbReference type="PANTHER" id="PTHR44042">
    <property type="entry name" value="DUPLICATED HOMEODOMAIN-LIKE SUPERFAMILY PROTEIN-RELATED"/>
    <property type="match status" value="1"/>
</dbReference>
<evidence type="ECO:0000259" key="5">
    <source>
        <dbReference type="PROSITE" id="PS50090"/>
    </source>
</evidence>
<dbReference type="CDD" id="cd00167">
    <property type="entry name" value="SANT"/>
    <property type="match status" value="1"/>
</dbReference>
<keyword evidence="3" id="KW-0804">Transcription</keyword>
<dbReference type="GO" id="GO:0005634">
    <property type="term" value="C:nucleus"/>
    <property type="evidence" value="ECO:0007669"/>
    <property type="project" value="UniProtKB-SubCell"/>
</dbReference>
<accession>A0AAF0WW50</accession>
<dbReference type="EMBL" id="CP093346">
    <property type="protein sequence ID" value="WOG96011.1"/>
    <property type="molecule type" value="Genomic_DNA"/>
</dbReference>
<keyword evidence="4" id="KW-0539">Nucleus</keyword>
<evidence type="ECO:0000256" key="2">
    <source>
        <dbReference type="ARBA" id="ARBA00023015"/>
    </source>
</evidence>
<evidence type="ECO:0000256" key="4">
    <source>
        <dbReference type="ARBA" id="ARBA00023242"/>
    </source>
</evidence>
<keyword evidence="2" id="KW-0805">Transcription regulation</keyword>
<evidence type="ECO:0008006" key="9">
    <source>
        <dbReference type="Google" id="ProtNLM"/>
    </source>
</evidence>
<evidence type="ECO:0000313" key="8">
    <source>
        <dbReference type="Proteomes" id="UP000077755"/>
    </source>
</evidence>
<comment type="subcellular location">
    <subcellularLocation>
        <location evidence="1">Nucleus</location>
    </subcellularLocation>
</comment>
<dbReference type="SMART" id="SM00717">
    <property type="entry name" value="SANT"/>
    <property type="match status" value="2"/>
</dbReference>
<dbReference type="Gene3D" id="1.10.10.60">
    <property type="entry name" value="Homeodomain-like"/>
    <property type="match status" value="2"/>
</dbReference>
<proteinExistence type="predicted"/>
<dbReference type="PANTHER" id="PTHR44042:SF54">
    <property type="entry name" value="MYB-LIKE DNA-BINDING DOMAIN, SHAQKYF CLASS PROTEIN"/>
    <property type="match status" value="1"/>
</dbReference>
<dbReference type="SUPFAM" id="SSF46689">
    <property type="entry name" value="Homeodomain-like"/>
    <property type="match status" value="1"/>
</dbReference>
<dbReference type="PROSITE" id="PS51294">
    <property type="entry name" value="HTH_MYB"/>
    <property type="match status" value="1"/>
</dbReference>
<evidence type="ECO:0000256" key="3">
    <source>
        <dbReference type="ARBA" id="ARBA00023163"/>
    </source>
</evidence>
<sequence>MDNSYIQEIPPHQNENDVYTADGWTFKDVKLFETIMLDFEENGSLQFFERVALVMPWKTIASIKLRYQTLMNELKLIRSSDVNFEGIVMEDPQMDEEDSETIMKEELKGKTPRPKKRGIPWTIEEHKSFSPGLETYGKGDWKKISQNFVSFKTPSQVTSHAQKFEQPMLNQTPRRRQTINDIQCLCCNSGPCKLVSSGSSST</sequence>
<evidence type="ECO:0000256" key="1">
    <source>
        <dbReference type="ARBA" id="ARBA00004123"/>
    </source>
</evidence>
<dbReference type="PROSITE" id="PS50090">
    <property type="entry name" value="MYB_LIKE"/>
    <property type="match status" value="1"/>
</dbReference>
<feature type="domain" description="Myb-like" evidence="5">
    <location>
        <begin position="113"/>
        <end position="165"/>
    </location>
</feature>
<reference evidence="7" key="2">
    <citation type="submission" date="2022-03" db="EMBL/GenBank/DDBJ databases">
        <title>Draft title - Genomic analysis of global carrot germplasm unveils the trajectory of domestication and the origin of high carotenoid orange carrot.</title>
        <authorList>
            <person name="Iorizzo M."/>
            <person name="Ellison S."/>
            <person name="Senalik D."/>
            <person name="Macko-Podgorni A."/>
            <person name="Grzebelus D."/>
            <person name="Bostan H."/>
            <person name="Rolling W."/>
            <person name="Curaba J."/>
            <person name="Simon P."/>
        </authorList>
    </citation>
    <scope>NUCLEOTIDE SEQUENCE</scope>
    <source>
        <tissue evidence="7">Leaf</tissue>
    </source>
</reference>
<evidence type="ECO:0000259" key="6">
    <source>
        <dbReference type="PROSITE" id="PS51294"/>
    </source>
</evidence>
<evidence type="ECO:0000313" key="7">
    <source>
        <dbReference type="EMBL" id="WOG96011.1"/>
    </source>
</evidence>
<protein>
    <recommendedName>
        <fullName evidence="9">HTH myb-type domain-containing protein</fullName>
    </recommendedName>
</protein>
<dbReference type="InterPro" id="IPR017930">
    <property type="entry name" value="Myb_dom"/>
</dbReference>
<feature type="domain" description="HTH myb-type" evidence="6">
    <location>
        <begin position="113"/>
        <end position="169"/>
    </location>
</feature>
<dbReference type="GO" id="GO:0003677">
    <property type="term" value="F:DNA binding"/>
    <property type="evidence" value="ECO:0007669"/>
    <property type="project" value="InterPro"/>
</dbReference>
<dbReference type="Proteomes" id="UP000077755">
    <property type="component" value="Chromosome 4"/>
</dbReference>
<dbReference type="NCBIfam" id="TIGR01557">
    <property type="entry name" value="myb_SHAQKYF"/>
    <property type="match status" value="1"/>
</dbReference>
<reference evidence="7" key="1">
    <citation type="journal article" date="2016" name="Nat. Genet.">
        <title>A high-quality carrot genome assembly provides new insights into carotenoid accumulation and asterid genome evolution.</title>
        <authorList>
            <person name="Iorizzo M."/>
            <person name="Ellison S."/>
            <person name="Senalik D."/>
            <person name="Zeng P."/>
            <person name="Satapoomin P."/>
            <person name="Huang J."/>
            <person name="Bowman M."/>
            <person name="Iovene M."/>
            <person name="Sanseverino W."/>
            <person name="Cavagnaro P."/>
            <person name="Yildiz M."/>
            <person name="Macko-Podgorni A."/>
            <person name="Moranska E."/>
            <person name="Grzebelus E."/>
            <person name="Grzebelus D."/>
            <person name="Ashrafi H."/>
            <person name="Zheng Z."/>
            <person name="Cheng S."/>
            <person name="Spooner D."/>
            <person name="Van Deynze A."/>
            <person name="Simon P."/>
        </authorList>
    </citation>
    <scope>NUCLEOTIDE SEQUENCE</scope>
    <source>
        <tissue evidence="7">Leaf</tissue>
    </source>
</reference>